<accession>A0A3L6SIX6</accession>
<name>A0A3L6SIX6_PANMI</name>
<organism evidence="2 3">
    <name type="scientific">Panicum miliaceum</name>
    <name type="common">Proso millet</name>
    <name type="synonym">Broomcorn millet</name>
    <dbReference type="NCBI Taxonomy" id="4540"/>
    <lineage>
        <taxon>Eukaryota</taxon>
        <taxon>Viridiplantae</taxon>
        <taxon>Streptophyta</taxon>
        <taxon>Embryophyta</taxon>
        <taxon>Tracheophyta</taxon>
        <taxon>Spermatophyta</taxon>
        <taxon>Magnoliopsida</taxon>
        <taxon>Liliopsida</taxon>
        <taxon>Poales</taxon>
        <taxon>Poaceae</taxon>
        <taxon>PACMAD clade</taxon>
        <taxon>Panicoideae</taxon>
        <taxon>Panicodae</taxon>
        <taxon>Paniceae</taxon>
        <taxon>Panicinae</taxon>
        <taxon>Panicum</taxon>
        <taxon>Panicum sect. Panicum</taxon>
    </lineage>
</organism>
<proteinExistence type="predicted"/>
<sequence>MFLRAWGSCSHLRVILFCVSIGAESQSTSDFEAGQPEVEVVDFLNAAERFPSYPAGGIKA</sequence>
<keyword evidence="1" id="KW-0732">Signal</keyword>
<evidence type="ECO:0000313" key="2">
    <source>
        <dbReference type="EMBL" id="RLN22582.1"/>
    </source>
</evidence>
<feature type="chain" id="PRO_5018150216" evidence="1">
    <location>
        <begin position="26"/>
        <end position="60"/>
    </location>
</feature>
<gene>
    <name evidence="2" type="ORF">C2845_PM07G03850</name>
</gene>
<dbReference type="EMBL" id="PQIB02000004">
    <property type="protein sequence ID" value="RLN22582.1"/>
    <property type="molecule type" value="Genomic_DNA"/>
</dbReference>
<dbReference type="AlphaFoldDB" id="A0A3L6SIX6"/>
<dbReference type="Proteomes" id="UP000275267">
    <property type="component" value="Unassembled WGS sequence"/>
</dbReference>
<evidence type="ECO:0000313" key="3">
    <source>
        <dbReference type="Proteomes" id="UP000275267"/>
    </source>
</evidence>
<reference evidence="3" key="1">
    <citation type="journal article" date="2019" name="Nat. Commun.">
        <title>The genome of broomcorn millet.</title>
        <authorList>
            <person name="Zou C."/>
            <person name="Miki D."/>
            <person name="Li D."/>
            <person name="Tang Q."/>
            <person name="Xiao L."/>
            <person name="Rajput S."/>
            <person name="Deng P."/>
            <person name="Jia W."/>
            <person name="Huang R."/>
            <person name="Zhang M."/>
            <person name="Sun Y."/>
            <person name="Hu J."/>
            <person name="Fu X."/>
            <person name="Schnable P.S."/>
            <person name="Li F."/>
            <person name="Zhang H."/>
            <person name="Feng B."/>
            <person name="Zhu X."/>
            <person name="Liu R."/>
            <person name="Schnable J.C."/>
            <person name="Zhu J.-K."/>
            <person name="Zhang H."/>
        </authorList>
    </citation>
    <scope>NUCLEOTIDE SEQUENCE [LARGE SCALE GENOMIC DNA]</scope>
</reference>
<protein>
    <submittedName>
        <fullName evidence="2">Uncharacterized protein</fullName>
    </submittedName>
</protein>
<keyword evidence="3" id="KW-1185">Reference proteome</keyword>
<evidence type="ECO:0000256" key="1">
    <source>
        <dbReference type="SAM" id="SignalP"/>
    </source>
</evidence>
<comment type="caution">
    <text evidence="2">The sequence shown here is derived from an EMBL/GenBank/DDBJ whole genome shotgun (WGS) entry which is preliminary data.</text>
</comment>
<feature type="signal peptide" evidence="1">
    <location>
        <begin position="1"/>
        <end position="25"/>
    </location>
</feature>